<keyword evidence="4" id="KW-0804">Transcription</keyword>
<dbReference type="InterPro" id="IPR036390">
    <property type="entry name" value="WH_DNA-bd_sf"/>
</dbReference>
<dbReference type="PANTHER" id="PTHR30537:SF10">
    <property type="entry name" value="TRANSCRIPTIONAL REGULATOR-RELATED"/>
    <property type="match status" value="1"/>
</dbReference>
<comment type="caution">
    <text evidence="6">The sequence shown here is derived from an EMBL/GenBank/DDBJ whole genome shotgun (WGS) entry which is preliminary data.</text>
</comment>
<dbReference type="InterPro" id="IPR000847">
    <property type="entry name" value="LysR_HTH_N"/>
</dbReference>
<evidence type="ECO:0000256" key="4">
    <source>
        <dbReference type="ARBA" id="ARBA00023163"/>
    </source>
</evidence>
<protein>
    <submittedName>
        <fullName evidence="6">LysR family transcriptional regulator</fullName>
    </submittedName>
</protein>
<sequence>MKHWDRVEAFVEVVRQGSFSAAARRLKVSPSHVSRLVSQLEAQLGVPLLYRTTRQIRLTEPGELYHQHCRQVLDGFREAEAALADLHASPRGLLKLTASTTFGERHVAPLINRFMQLHPRLEVRMHFTNRRVALIEEGFDVAIRLGELQDSSLIARRLCGRQERVVGSPALFNQHPAPQHPNDLVRYPCLLGSLDSWRFLIQGQRREIRVRGRLQANSGQTLLDATLRGLGLSQLPDYYVDEHIQAGRLRAVLEEFRFADTAVWAVYPRHRHLSPTVRQLVDFLAEQLPLAMGGNENGVA</sequence>
<dbReference type="Gene3D" id="1.10.10.10">
    <property type="entry name" value="Winged helix-like DNA-binding domain superfamily/Winged helix DNA-binding domain"/>
    <property type="match status" value="1"/>
</dbReference>
<dbReference type="Pfam" id="PF03466">
    <property type="entry name" value="LysR_substrate"/>
    <property type="match status" value="1"/>
</dbReference>
<dbReference type="Proteomes" id="UP001562065">
    <property type="component" value="Unassembled WGS sequence"/>
</dbReference>
<dbReference type="SUPFAM" id="SSF53850">
    <property type="entry name" value="Periplasmic binding protein-like II"/>
    <property type="match status" value="1"/>
</dbReference>
<evidence type="ECO:0000256" key="1">
    <source>
        <dbReference type="ARBA" id="ARBA00009437"/>
    </source>
</evidence>
<dbReference type="EMBL" id="JBGCUO010000002">
    <property type="protein sequence ID" value="MEY1663002.1"/>
    <property type="molecule type" value="Genomic_DNA"/>
</dbReference>
<dbReference type="PROSITE" id="PS50931">
    <property type="entry name" value="HTH_LYSR"/>
    <property type="match status" value="1"/>
</dbReference>
<dbReference type="SUPFAM" id="SSF46785">
    <property type="entry name" value="Winged helix' DNA-binding domain"/>
    <property type="match status" value="1"/>
</dbReference>
<dbReference type="InterPro" id="IPR005119">
    <property type="entry name" value="LysR_subst-bd"/>
</dbReference>
<keyword evidence="3" id="KW-0238">DNA-binding</keyword>
<accession>A0ABV4AJK4</accession>
<dbReference type="Gene3D" id="3.40.190.290">
    <property type="match status" value="1"/>
</dbReference>
<keyword evidence="7" id="KW-1185">Reference proteome</keyword>
<gene>
    <name evidence="6" type="ORF">AB5I84_12645</name>
</gene>
<evidence type="ECO:0000256" key="3">
    <source>
        <dbReference type="ARBA" id="ARBA00023125"/>
    </source>
</evidence>
<dbReference type="PANTHER" id="PTHR30537">
    <property type="entry name" value="HTH-TYPE TRANSCRIPTIONAL REGULATOR"/>
    <property type="match status" value="1"/>
</dbReference>
<organism evidence="6 7">
    <name type="scientific">Isoalcanivorax beigongshangi</name>
    <dbReference type="NCBI Taxonomy" id="3238810"/>
    <lineage>
        <taxon>Bacteria</taxon>
        <taxon>Pseudomonadati</taxon>
        <taxon>Pseudomonadota</taxon>
        <taxon>Gammaproteobacteria</taxon>
        <taxon>Oceanospirillales</taxon>
        <taxon>Alcanivoracaceae</taxon>
        <taxon>Isoalcanivorax</taxon>
    </lineage>
</organism>
<dbReference type="InterPro" id="IPR036388">
    <property type="entry name" value="WH-like_DNA-bd_sf"/>
</dbReference>
<dbReference type="InterPro" id="IPR058163">
    <property type="entry name" value="LysR-type_TF_proteobact-type"/>
</dbReference>
<proteinExistence type="inferred from homology"/>
<evidence type="ECO:0000313" key="6">
    <source>
        <dbReference type="EMBL" id="MEY1663002.1"/>
    </source>
</evidence>
<evidence type="ECO:0000259" key="5">
    <source>
        <dbReference type="PROSITE" id="PS50931"/>
    </source>
</evidence>
<dbReference type="Pfam" id="PF00126">
    <property type="entry name" value="HTH_1"/>
    <property type="match status" value="1"/>
</dbReference>
<evidence type="ECO:0000256" key="2">
    <source>
        <dbReference type="ARBA" id="ARBA00023015"/>
    </source>
</evidence>
<evidence type="ECO:0000313" key="7">
    <source>
        <dbReference type="Proteomes" id="UP001562065"/>
    </source>
</evidence>
<reference evidence="6 7" key="1">
    <citation type="submission" date="2024-07" db="EMBL/GenBank/DDBJ databases">
        <authorList>
            <person name="Ren Q."/>
        </authorList>
    </citation>
    <scope>NUCLEOTIDE SEQUENCE [LARGE SCALE GENOMIC DNA]</scope>
    <source>
        <strain evidence="6 7">REN37</strain>
    </source>
</reference>
<comment type="similarity">
    <text evidence="1">Belongs to the LysR transcriptional regulatory family.</text>
</comment>
<feature type="domain" description="HTH lysR-type" evidence="5">
    <location>
        <begin position="1"/>
        <end position="59"/>
    </location>
</feature>
<name>A0ABV4AJK4_9GAMM</name>
<dbReference type="RefSeq" id="WP_369456272.1">
    <property type="nucleotide sequence ID" value="NZ_JBGCUO010000002.1"/>
</dbReference>
<keyword evidence="2" id="KW-0805">Transcription regulation</keyword>